<reference evidence="1" key="1">
    <citation type="submission" date="2020-06" db="EMBL/GenBank/DDBJ databases">
        <authorList>
            <person name="Li T."/>
            <person name="Hu X."/>
            <person name="Zhang T."/>
            <person name="Song X."/>
            <person name="Zhang H."/>
            <person name="Dai N."/>
            <person name="Sheng W."/>
            <person name="Hou X."/>
            <person name="Wei L."/>
        </authorList>
    </citation>
    <scope>NUCLEOTIDE SEQUENCE</scope>
    <source>
        <strain evidence="1">KEN1</strain>
        <tissue evidence="1">Leaf</tissue>
    </source>
</reference>
<accession>A0AAW2U068</accession>
<evidence type="ECO:0000313" key="1">
    <source>
        <dbReference type="EMBL" id="KAL0410646.1"/>
    </source>
</evidence>
<dbReference type="AlphaFoldDB" id="A0AAW2U068"/>
<reference evidence="1" key="2">
    <citation type="journal article" date="2024" name="Plant">
        <title>Genomic evolution and insights into agronomic trait innovations of Sesamum species.</title>
        <authorList>
            <person name="Miao H."/>
            <person name="Wang L."/>
            <person name="Qu L."/>
            <person name="Liu H."/>
            <person name="Sun Y."/>
            <person name="Le M."/>
            <person name="Wang Q."/>
            <person name="Wei S."/>
            <person name="Zheng Y."/>
            <person name="Lin W."/>
            <person name="Duan Y."/>
            <person name="Cao H."/>
            <person name="Xiong S."/>
            <person name="Wang X."/>
            <person name="Wei L."/>
            <person name="Li C."/>
            <person name="Ma Q."/>
            <person name="Ju M."/>
            <person name="Zhao R."/>
            <person name="Li G."/>
            <person name="Mu C."/>
            <person name="Tian Q."/>
            <person name="Mei H."/>
            <person name="Zhang T."/>
            <person name="Gao T."/>
            <person name="Zhang H."/>
        </authorList>
    </citation>
    <scope>NUCLEOTIDE SEQUENCE</scope>
    <source>
        <strain evidence="1">KEN1</strain>
    </source>
</reference>
<organism evidence="1">
    <name type="scientific">Sesamum latifolium</name>
    <dbReference type="NCBI Taxonomy" id="2727402"/>
    <lineage>
        <taxon>Eukaryota</taxon>
        <taxon>Viridiplantae</taxon>
        <taxon>Streptophyta</taxon>
        <taxon>Embryophyta</taxon>
        <taxon>Tracheophyta</taxon>
        <taxon>Spermatophyta</taxon>
        <taxon>Magnoliopsida</taxon>
        <taxon>eudicotyledons</taxon>
        <taxon>Gunneridae</taxon>
        <taxon>Pentapetalae</taxon>
        <taxon>asterids</taxon>
        <taxon>lamiids</taxon>
        <taxon>Lamiales</taxon>
        <taxon>Pedaliaceae</taxon>
        <taxon>Sesamum</taxon>
    </lineage>
</organism>
<comment type="caution">
    <text evidence="1">The sequence shown here is derived from an EMBL/GenBank/DDBJ whole genome shotgun (WGS) entry which is preliminary data.</text>
</comment>
<dbReference type="EMBL" id="JACGWN010000013">
    <property type="protein sequence ID" value="KAL0410646.1"/>
    <property type="molecule type" value="Genomic_DNA"/>
</dbReference>
<sequence>MADWEADFSREELLDKTEAFWELSLRAKGCNRDDNLATILEDAIAAGAKVEKKSLNC</sequence>
<protein>
    <submittedName>
        <fullName evidence="1">Uncharacterized protein</fullName>
    </submittedName>
</protein>
<proteinExistence type="predicted"/>
<gene>
    <name evidence="1" type="ORF">Slati_3654300</name>
</gene>
<name>A0AAW2U068_9LAMI</name>